<dbReference type="SUPFAM" id="SSF48498">
    <property type="entry name" value="Tetracyclin repressor-like, C-terminal domain"/>
    <property type="match status" value="1"/>
</dbReference>
<dbReference type="EMBL" id="JACDUR010000003">
    <property type="protein sequence ID" value="MBA2891907.1"/>
    <property type="molecule type" value="Genomic_DNA"/>
</dbReference>
<evidence type="ECO:0000259" key="3">
    <source>
        <dbReference type="PROSITE" id="PS50977"/>
    </source>
</evidence>
<keyword evidence="1 2" id="KW-0238">DNA-binding</keyword>
<dbReference type="InterPro" id="IPR036271">
    <property type="entry name" value="Tet_transcr_reg_TetR-rel_C_sf"/>
</dbReference>
<comment type="caution">
    <text evidence="4">The sequence shown here is derived from an EMBL/GenBank/DDBJ whole genome shotgun (WGS) entry which is preliminary data.</text>
</comment>
<accession>A0A7W0HQK5</accession>
<dbReference type="InterPro" id="IPR050109">
    <property type="entry name" value="HTH-type_TetR-like_transc_reg"/>
</dbReference>
<dbReference type="PANTHER" id="PTHR30055:SF146">
    <property type="entry name" value="HTH-TYPE TRANSCRIPTIONAL DUAL REGULATOR CECR"/>
    <property type="match status" value="1"/>
</dbReference>
<dbReference type="PROSITE" id="PS01081">
    <property type="entry name" value="HTH_TETR_1"/>
    <property type="match status" value="1"/>
</dbReference>
<proteinExistence type="predicted"/>
<dbReference type="PRINTS" id="PR00455">
    <property type="entry name" value="HTHTETR"/>
</dbReference>
<evidence type="ECO:0000256" key="2">
    <source>
        <dbReference type="PROSITE-ProRule" id="PRU00335"/>
    </source>
</evidence>
<evidence type="ECO:0000256" key="1">
    <source>
        <dbReference type="ARBA" id="ARBA00023125"/>
    </source>
</evidence>
<sequence length="218" mass="24451">MSQPRGNSREVIVETALRLFRERGYEATTMRAIAAEAGVSVGNAYYYFASKEALIQAYYDRAQAAHEEACRELLATETAFAARLSGVLKAWVQVSEPYHAFAVKFFKHAAEPDNPLSPFSRESSPVREAAISIYRRVVEGSKGRMDPDLRAELPELLWLMSMGIVLFWVHDNSPGCERTHRLIDVSVAMVDRLVGLSHLPGLRGITRDFLAAIHELRE</sequence>
<dbReference type="GO" id="GO:0003700">
    <property type="term" value="F:DNA-binding transcription factor activity"/>
    <property type="evidence" value="ECO:0007669"/>
    <property type="project" value="TreeGrafter"/>
</dbReference>
<feature type="DNA-binding region" description="H-T-H motif" evidence="2">
    <location>
        <begin position="29"/>
        <end position="48"/>
    </location>
</feature>
<gene>
    <name evidence="4" type="ORF">HNR30_003248</name>
</gene>
<dbReference type="Gene3D" id="1.10.357.10">
    <property type="entry name" value="Tetracycline Repressor, domain 2"/>
    <property type="match status" value="1"/>
</dbReference>
<dbReference type="Pfam" id="PF17931">
    <property type="entry name" value="TetR_C_23"/>
    <property type="match status" value="1"/>
</dbReference>
<reference evidence="4 5" key="1">
    <citation type="submission" date="2020-07" db="EMBL/GenBank/DDBJ databases">
        <title>Genomic Encyclopedia of Type Strains, Phase IV (KMG-IV): sequencing the most valuable type-strain genomes for metagenomic binning, comparative biology and taxonomic classification.</title>
        <authorList>
            <person name="Goeker M."/>
        </authorList>
    </citation>
    <scope>NUCLEOTIDE SEQUENCE [LARGE SCALE GENOMIC DNA]</scope>
    <source>
        <strain evidence="4 5">DSM 45533</strain>
    </source>
</reference>
<dbReference type="InterPro" id="IPR001647">
    <property type="entry name" value="HTH_TetR"/>
</dbReference>
<protein>
    <submittedName>
        <fullName evidence="4">AcrR family transcriptional regulator</fullName>
    </submittedName>
</protein>
<dbReference type="Pfam" id="PF00440">
    <property type="entry name" value="TetR_N"/>
    <property type="match status" value="1"/>
</dbReference>
<dbReference type="SUPFAM" id="SSF46689">
    <property type="entry name" value="Homeodomain-like"/>
    <property type="match status" value="1"/>
</dbReference>
<name>A0A7W0HQK5_9ACTN</name>
<dbReference type="InterPro" id="IPR023772">
    <property type="entry name" value="DNA-bd_HTH_TetR-type_CS"/>
</dbReference>
<evidence type="ECO:0000313" key="5">
    <source>
        <dbReference type="Proteomes" id="UP000530928"/>
    </source>
</evidence>
<dbReference type="GO" id="GO:0000976">
    <property type="term" value="F:transcription cis-regulatory region binding"/>
    <property type="evidence" value="ECO:0007669"/>
    <property type="project" value="TreeGrafter"/>
</dbReference>
<dbReference type="PROSITE" id="PS50977">
    <property type="entry name" value="HTH_TETR_2"/>
    <property type="match status" value="1"/>
</dbReference>
<keyword evidence="5" id="KW-1185">Reference proteome</keyword>
<dbReference type="RefSeq" id="WP_312894441.1">
    <property type="nucleotide sequence ID" value="NZ_BAABAM010000002.1"/>
</dbReference>
<dbReference type="InterPro" id="IPR009057">
    <property type="entry name" value="Homeodomain-like_sf"/>
</dbReference>
<organism evidence="4 5">
    <name type="scientific">Nonomuraea soli</name>
    <dbReference type="NCBI Taxonomy" id="1032476"/>
    <lineage>
        <taxon>Bacteria</taxon>
        <taxon>Bacillati</taxon>
        <taxon>Actinomycetota</taxon>
        <taxon>Actinomycetes</taxon>
        <taxon>Streptosporangiales</taxon>
        <taxon>Streptosporangiaceae</taxon>
        <taxon>Nonomuraea</taxon>
    </lineage>
</organism>
<dbReference type="AlphaFoldDB" id="A0A7W0HQK5"/>
<dbReference type="PANTHER" id="PTHR30055">
    <property type="entry name" value="HTH-TYPE TRANSCRIPTIONAL REGULATOR RUTR"/>
    <property type="match status" value="1"/>
</dbReference>
<feature type="domain" description="HTH tetR-type" evidence="3">
    <location>
        <begin position="6"/>
        <end position="66"/>
    </location>
</feature>
<evidence type="ECO:0000313" key="4">
    <source>
        <dbReference type="EMBL" id="MBA2891907.1"/>
    </source>
</evidence>
<dbReference type="InterPro" id="IPR041673">
    <property type="entry name" value="TetR_C_23"/>
</dbReference>
<dbReference type="Proteomes" id="UP000530928">
    <property type="component" value="Unassembled WGS sequence"/>
</dbReference>